<dbReference type="Pfam" id="PF05592">
    <property type="entry name" value="Bac_rhamnosid"/>
    <property type="match status" value="1"/>
</dbReference>
<dbReference type="Pfam" id="PF08531">
    <property type="entry name" value="Bac_rhamnosid_N"/>
    <property type="match status" value="1"/>
</dbReference>
<dbReference type="Pfam" id="PF17389">
    <property type="entry name" value="Bac_rhamnosid6H"/>
    <property type="match status" value="1"/>
</dbReference>
<dbReference type="InterPro" id="IPR013783">
    <property type="entry name" value="Ig-like_fold"/>
</dbReference>
<feature type="domain" description="Alpha-L-rhamnosidase concanavalin-like" evidence="4">
    <location>
        <begin position="364"/>
        <end position="451"/>
    </location>
</feature>
<proteinExistence type="predicted"/>
<dbReference type="Proteomes" id="UP000290545">
    <property type="component" value="Unassembled WGS sequence"/>
</dbReference>
<dbReference type="PIRSF" id="PIRSF010631">
    <property type="entry name" value="A-rhamnsds"/>
    <property type="match status" value="1"/>
</dbReference>
<dbReference type="InterPro" id="IPR008928">
    <property type="entry name" value="6-hairpin_glycosidase_sf"/>
</dbReference>
<evidence type="ECO:0000259" key="7">
    <source>
        <dbReference type="Pfam" id="PF17390"/>
    </source>
</evidence>
<dbReference type="Pfam" id="PF17390">
    <property type="entry name" value="Bac_rhamnosid_C"/>
    <property type="match status" value="1"/>
</dbReference>
<evidence type="ECO:0000256" key="3">
    <source>
        <dbReference type="ARBA" id="ARBA00022801"/>
    </source>
</evidence>
<evidence type="ECO:0000259" key="6">
    <source>
        <dbReference type="Pfam" id="PF17389"/>
    </source>
</evidence>
<keyword evidence="9" id="KW-1185">Reference proteome</keyword>
<dbReference type="InterPro" id="IPR035398">
    <property type="entry name" value="Bac_rhamnosid_C"/>
</dbReference>
<dbReference type="EC" id="3.2.1.40" evidence="2"/>
<dbReference type="InterPro" id="IPR035396">
    <property type="entry name" value="Bac_rhamnosid6H"/>
</dbReference>
<sequence>MYKFTLAILFLFSVNIVGAQSLSLGRLSCENSVNPVGIDVKEPHFGWNIQAAQRNTIQAAYQVLVSDDAALLAAGKGNMWDSKKVNTGASVMVKYAGKPLQAAKQYFWKVRVWDNKGNMSAWSAPAYWRAGLFTKTDWKGAQWIAHDILPDAEKIVPALHGKGDKSLGTSNNILPLLRKTFTVKSPLKKATAFIVGLGQFEMSVNGVKTGDHFLDPGWTKYDKEALYVSFDITDQLASGNNAIGVMLGNGFYYTPRDKRYRKLTSAYGYPKMMCRIQLEYQNGSVEDVISDASWKTAASPVTYSSIYGGEDYDARLEQKGWNTAGFNDAGWNKAKVTDGTPVLKSQMAAPLKIFEHFSPVKTSRLSEGVYVFDMGQNASGIPMISVQGKRGDTIRIIPAELLAEDGSASQKATGKPAYYDYILKGEGIEEWQPRFTYYGLRYIQIEGAAPEGAAGSNNVLKEVKMLHTRNAAEQCGAFISSNDLFNRTSKLIDWSIRSNMVSIFTDCPHRERLGWQEEVHLVGNSIRYNYDIASLCRKVMGDIKTAQTADGLIPATVPEYTIMDFADGVFRDSPEWGSNGVILPWYLYEWYGDVATLKNSYTVMQRYVDYLGSKSKGYIVAHGLSDWYDVGPERSGFSQLTPMGLTATAYYYYDLVIMQRAAKLLGKTADIARYAALAAKVKQAFNDKFFDKNKRQYGTGSQAANAIAVYMKLVEPQYKNAVVENIVKDIRSRNNSLTAGDIGYRYLIQVLADEGRSDVIYDMNSNPDVPGYGYQLAKGATALTESWVASPVVSNNHFMLGHILEWFYSGLAGIKPAEGSVAFNKIVIKPELAGDLTWADAWYDSPYGRIASSWKKEENVFALKVEIPCNTTATVYLPAVKGAAIYESGKLLRNGQAIKVNAEKQGRIPVDVGSGSYIFTIK</sequence>
<accession>A0A4Q1DBB8</accession>
<feature type="domain" description="Alpha-L-rhamnosidase C-terminal" evidence="7">
    <location>
        <begin position="813"/>
        <end position="887"/>
    </location>
</feature>
<dbReference type="RefSeq" id="WP_129002474.1">
    <property type="nucleotide sequence ID" value="NZ_SDHZ01000001.1"/>
</dbReference>
<dbReference type="SUPFAM" id="SSF48208">
    <property type="entry name" value="Six-hairpin glycosidases"/>
    <property type="match status" value="1"/>
</dbReference>
<feature type="domain" description="Alpha-L-rhamnosidase six-hairpin glycosidase" evidence="6">
    <location>
        <begin position="474"/>
        <end position="809"/>
    </location>
</feature>
<evidence type="ECO:0000256" key="2">
    <source>
        <dbReference type="ARBA" id="ARBA00012652"/>
    </source>
</evidence>
<name>A0A4Q1DBB8_9BACT</name>
<dbReference type="Gene3D" id="2.60.420.10">
    <property type="entry name" value="Maltose phosphorylase, domain 3"/>
    <property type="match status" value="1"/>
</dbReference>
<dbReference type="Gene3D" id="1.50.10.10">
    <property type="match status" value="1"/>
</dbReference>
<reference evidence="8 9" key="1">
    <citation type="submission" date="2019-01" db="EMBL/GenBank/DDBJ databases">
        <title>Filimonas sp. strain TTM-71.</title>
        <authorList>
            <person name="Chen W.-M."/>
        </authorList>
    </citation>
    <scope>NUCLEOTIDE SEQUENCE [LARGE SCALE GENOMIC DNA]</scope>
    <source>
        <strain evidence="8 9">TTM-71</strain>
    </source>
</reference>
<evidence type="ECO:0000313" key="9">
    <source>
        <dbReference type="Proteomes" id="UP000290545"/>
    </source>
</evidence>
<feature type="domain" description="Bacterial alpha-L-rhamnosidase N-terminal" evidence="5">
    <location>
        <begin position="187"/>
        <end position="354"/>
    </location>
</feature>
<dbReference type="InterPro" id="IPR016007">
    <property type="entry name" value="Alpha_rhamnosid"/>
</dbReference>
<dbReference type="GO" id="GO:0005975">
    <property type="term" value="P:carbohydrate metabolic process"/>
    <property type="evidence" value="ECO:0007669"/>
    <property type="project" value="InterPro"/>
</dbReference>
<evidence type="ECO:0000259" key="5">
    <source>
        <dbReference type="Pfam" id="PF08531"/>
    </source>
</evidence>
<dbReference type="InterPro" id="IPR013737">
    <property type="entry name" value="Bac_rhamnosid_N"/>
</dbReference>
<protein>
    <recommendedName>
        <fullName evidence="2">alpha-L-rhamnosidase</fullName>
        <ecNumber evidence="2">3.2.1.40</ecNumber>
    </recommendedName>
</protein>
<dbReference type="OrthoDB" id="9766741at2"/>
<dbReference type="PANTHER" id="PTHR33307">
    <property type="entry name" value="ALPHA-RHAMNOSIDASE (EUROFUNG)"/>
    <property type="match status" value="1"/>
</dbReference>
<comment type="caution">
    <text evidence="8">The sequence shown here is derived from an EMBL/GenBank/DDBJ whole genome shotgun (WGS) entry which is preliminary data.</text>
</comment>
<dbReference type="PANTHER" id="PTHR33307:SF11">
    <property type="entry name" value="ALPHA-L-RHAMNOSIDASE"/>
    <property type="match status" value="1"/>
</dbReference>
<dbReference type="Gene3D" id="2.60.40.10">
    <property type="entry name" value="Immunoglobulins"/>
    <property type="match status" value="1"/>
</dbReference>
<comment type="catalytic activity">
    <reaction evidence="1">
        <text>Hydrolysis of terminal non-reducing alpha-L-rhamnose residues in alpha-L-rhamnosides.</text>
        <dbReference type="EC" id="3.2.1.40"/>
    </reaction>
</comment>
<dbReference type="GO" id="GO:0030596">
    <property type="term" value="F:alpha-L-rhamnosidase activity"/>
    <property type="evidence" value="ECO:0007669"/>
    <property type="project" value="UniProtKB-EC"/>
</dbReference>
<keyword evidence="3" id="KW-0378">Hydrolase</keyword>
<dbReference type="InterPro" id="IPR012341">
    <property type="entry name" value="6hp_glycosidase-like_sf"/>
</dbReference>
<dbReference type="InterPro" id="IPR008902">
    <property type="entry name" value="Rhamnosid_concanavalin"/>
</dbReference>
<evidence type="ECO:0000259" key="4">
    <source>
        <dbReference type="Pfam" id="PF05592"/>
    </source>
</evidence>
<evidence type="ECO:0000256" key="1">
    <source>
        <dbReference type="ARBA" id="ARBA00001445"/>
    </source>
</evidence>
<dbReference type="Pfam" id="PF25788">
    <property type="entry name" value="Ig_Rha78A_N"/>
    <property type="match status" value="1"/>
</dbReference>
<dbReference type="EMBL" id="SDHZ01000001">
    <property type="protein sequence ID" value="RXK86727.1"/>
    <property type="molecule type" value="Genomic_DNA"/>
</dbReference>
<gene>
    <name evidence="8" type="ORF">ESB13_07970</name>
</gene>
<dbReference type="AlphaFoldDB" id="A0A4Q1DBB8"/>
<evidence type="ECO:0000313" key="8">
    <source>
        <dbReference type="EMBL" id="RXK86727.1"/>
    </source>
</evidence>
<organism evidence="8 9">
    <name type="scientific">Filimonas effusa</name>
    <dbReference type="NCBI Taxonomy" id="2508721"/>
    <lineage>
        <taxon>Bacteria</taxon>
        <taxon>Pseudomonadati</taxon>
        <taxon>Bacteroidota</taxon>
        <taxon>Chitinophagia</taxon>
        <taxon>Chitinophagales</taxon>
        <taxon>Chitinophagaceae</taxon>
        <taxon>Filimonas</taxon>
    </lineage>
</organism>
<dbReference type="Gene3D" id="2.60.120.260">
    <property type="entry name" value="Galactose-binding domain-like"/>
    <property type="match status" value="2"/>
</dbReference>